<dbReference type="SMART" id="SM00504">
    <property type="entry name" value="Ubox"/>
    <property type="match status" value="1"/>
</dbReference>
<dbReference type="PROSITE" id="PS50234">
    <property type="entry name" value="VWFA"/>
    <property type="match status" value="1"/>
</dbReference>
<dbReference type="Proteomes" id="UP000261420">
    <property type="component" value="Unplaced"/>
</dbReference>
<dbReference type="SUPFAM" id="SSF54495">
    <property type="entry name" value="UBC-like"/>
    <property type="match status" value="1"/>
</dbReference>
<evidence type="ECO:0000313" key="5">
    <source>
        <dbReference type="Proteomes" id="UP000261420"/>
    </source>
</evidence>
<reference evidence="4" key="1">
    <citation type="submission" date="2025-08" db="UniProtKB">
        <authorList>
            <consortium name="Ensembl"/>
        </authorList>
    </citation>
    <scope>IDENTIFICATION</scope>
</reference>
<dbReference type="Pfam" id="PF04564">
    <property type="entry name" value="U-box"/>
    <property type="match status" value="1"/>
</dbReference>
<dbReference type="RefSeq" id="XP_022609690.1">
    <property type="nucleotide sequence ID" value="XM_022753969.1"/>
</dbReference>
<dbReference type="PROSITE" id="PS51698">
    <property type="entry name" value="U_BOX"/>
    <property type="match status" value="1"/>
</dbReference>
<dbReference type="STRING" id="41447.ENSSDUP00000001939"/>
<feature type="domain" description="VWFA" evidence="2">
    <location>
        <begin position="591"/>
        <end position="792"/>
    </location>
</feature>
<dbReference type="Ensembl" id="ENSSDUT00000002002.1">
    <property type="protein sequence ID" value="ENSSDUP00000001939.1"/>
    <property type="gene ID" value="ENSSDUG00000001527.1"/>
</dbReference>
<reference evidence="4" key="2">
    <citation type="submission" date="2025-09" db="UniProtKB">
        <authorList>
            <consortium name="Ensembl"/>
        </authorList>
    </citation>
    <scope>IDENTIFICATION</scope>
</reference>
<dbReference type="InterPro" id="IPR003613">
    <property type="entry name" value="Ubox_domain"/>
</dbReference>
<dbReference type="GO" id="GO:0016567">
    <property type="term" value="P:protein ubiquitination"/>
    <property type="evidence" value="ECO:0007669"/>
    <property type="project" value="InterPro"/>
</dbReference>
<evidence type="ECO:0000259" key="1">
    <source>
        <dbReference type="PROSITE" id="PS50127"/>
    </source>
</evidence>
<feature type="domain" description="U-box" evidence="3">
    <location>
        <begin position="1002"/>
        <end position="1077"/>
    </location>
</feature>
<dbReference type="Gene3D" id="3.40.50.410">
    <property type="entry name" value="von Willebrand factor, type A domain"/>
    <property type="match status" value="1"/>
</dbReference>
<dbReference type="CDD" id="cd00198">
    <property type="entry name" value="vWFA"/>
    <property type="match status" value="1"/>
</dbReference>
<dbReference type="AlphaFoldDB" id="A0A3B4T788"/>
<dbReference type="SUPFAM" id="SSF53300">
    <property type="entry name" value="vWA-like"/>
    <property type="match status" value="1"/>
</dbReference>
<dbReference type="Gene3D" id="3.30.40.10">
    <property type="entry name" value="Zinc/RING finger domain, C3HC4 (zinc finger)"/>
    <property type="match status" value="1"/>
</dbReference>
<accession>A0A3B4T788</accession>
<dbReference type="InterPro" id="IPR000626">
    <property type="entry name" value="Ubiquitin-like_dom"/>
</dbReference>
<dbReference type="Pfam" id="PF00179">
    <property type="entry name" value="UQ_con"/>
    <property type="match status" value="1"/>
</dbReference>
<name>A0A3B4T788_SERDU</name>
<dbReference type="CDD" id="cd23833">
    <property type="entry name" value="UBCc_ApmR795-like"/>
    <property type="match status" value="1"/>
</dbReference>
<evidence type="ECO:0000259" key="3">
    <source>
        <dbReference type="PROSITE" id="PS51698"/>
    </source>
</evidence>
<dbReference type="GeneTree" id="ENSGT00940000166520"/>
<dbReference type="GO" id="GO:0004842">
    <property type="term" value="F:ubiquitin-protein transferase activity"/>
    <property type="evidence" value="ECO:0007669"/>
    <property type="project" value="InterPro"/>
</dbReference>
<dbReference type="SMART" id="SM00212">
    <property type="entry name" value="UBCc"/>
    <property type="match status" value="1"/>
</dbReference>
<dbReference type="Pfam" id="PF13519">
    <property type="entry name" value="VWA_2"/>
    <property type="match status" value="1"/>
</dbReference>
<dbReference type="PROSITE" id="PS50127">
    <property type="entry name" value="UBC_2"/>
    <property type="match status" value="1"/>
</dbReference>
<dbReference type="InterPro" id="IPR002035">
    <property type="entry name" value="VWF_A"/>
</dbReference>
<dbReference type="InterPro" id="IPR013083">
    <property type="entry name" value="Znf_RING/FYVE/PHD"/>
</dbReference>
<dbReference type="Gene3D" id="3.10.20.90">
    <property type="entry name" value="Phosphatidylinositol 3-kinase Catalytic Subunit, Chain A, domain 1"/>
    <property type="match status" value="1"/>
</dbReference>
<dbReference type="PANTHER" id="PTHR24068">
    <property type="entry name" value="UBIQUITIN-CONJUGATING ENZYME E2"/>
    <property type="match status" value="1"/>
</dbReference>
<dbReference type="SUPFAM" id="SSF54236">
    <property type="entry name" value="Ubiquitin-like"/>
    <property type="match status" value="1"/>
</dbReference>
<dbReference type="Pfam" id="PF00240">
    <property type="entry name" value="ubiquitin"/>
    <property type="match status" value="1"/>
</dbReference>
<dbReference type="InterPro" id="IPR000608">
    <property type="entry name" value="UBC"/>
</dbReference>
<dbReference type="InterPro" id="IPR029071">
    <property type="entry name" value="Ubiquitin-like_domsf"/>
</dbReference>
<evidence type="ECO:0000259" key="2">
    <source>
        <dbReference type="PROSITE" id="PS50234"/>
    </source>
</evidence>
<organism evidence="4 5">
    <name type="scientific">Seriola dumerili</name>
    <name type="common">Greater amberjack</name>
    <name type="synonym">Caranx dumerili</name>
    <dbReference type="NCBI Taxonomy" id="41447"/>
    <lineage>
        <taxon>Eukaryota</taxon>
        <taxon>Metazoa</taxon>
        <taxon>Chordata</taxon>
        <taxon>Craniata</taxon>
        <taxon>Vertebrata</taxon>
        <taxon>Euteleostomi</taxon>
        <taxon>Actinopterygii</taxon>
        <taxon>Neopterygii</taxon>
        <taxon>Teleostei</taxon>
        <taxon>Neoteleostei</taxon>
        <taxon>Acanthomorphata</taxon>
        <taxon>Carangaria</taxon>
        <taxon>Carangiformes</taxon>
        <taxon>Carangidae</taxon>
        <taxon>Seriola</taxon>
    </lineage>
</organism>
<keyword evidence="5" id="KW-1185">Reference proteome</keyword>
<proteinExistence type="predicted"/>
<protein>
    <submittedName>
        <fullName evidence="4">Uncharacterized LOC111228168</fullName>
    </submittedName>
</protein>
<dbReference type="InterPro" id="IPR036465">
    <property type="entry name" value="vWFA_dom_sf"/>
</dbReference>
<dbReference type="Gene3D" id="3.10.110.10">
    <property type="entry name" value="Ubiquitin Conjugating Enzyme"/>
    <property type="match status" value="1"/>
</dbReference>
<evidence type="ECO:0000313" key="4">
    <source>
        <dbReference type="Ensembl" id="ENSSDUP00000001939.1"/>
    </source>
</evidence>
<dbReference type="GeneID" id="111228168"/>
<dbReference type="InterPro" id="IPR016135">
    <property type="entry name" value="UBQ-conjugating_enzyme/RWD"/>
</dbReference>
<dbReference type="SUPFAM" id="SSF57850">
    <property type="entry name" value="RING/U-box"/>
    <property type="match status" value="1"/>
</dbReference>
<dbReference type="OMA" id="HLWISHD"/>
<dbReference type="CDD" id="cd17039">
    <property type="entry name" value="Ubl_ubiquitin_like"/>
    <property type="match status" value="1"/>
</dbReference>
<feature type="domain" description="UBC core" evidence="1">
    <location>
        <begin position="839"/>
        <end position="985"/>
    </location>
</feature>
<dbReference type="KEGG" id="sdu:111228168"/>
<dbReference type="SMART" id="SM00327">
    <property type="entry name" value="VWA"/>
    <property type="match status" value="1"/>
</dbReference>
<sequence>MHSIVEHMKMDAIFNLLEKHRLEPYYNKFLQLGVKDERDFIDSVTEEDLTNLGLSQVEKNRYSTMKKTIGRFRAPAHPAAMPVQKSGKSFSLQYTYPKCPELKHITDMDPAQNTIEDLMLRICHFESIPSSKGVCLYTFDGMPLTDDPFFNTWSLQDRHIKSGDVIYAIFTPKENLNTAPPNSQQLGNETFGTDTVRCHVMLKGDFEVNVDLEKDTIANLKKKLANESGIPAHVLHYKGETGTGNTLENCGISEGSTVHFSLSSFSEELPDSTVFFEDDVKPSVQQTPKGISALLSSLYIIKLRPPVGSYKNLIGYIRKLTGCNPLAQSLYQLFCKNEIISKTQKIAVVEGLYTLFRELLPKLEKERGEKIIEDLDVFEYSTHCWAYLMSEAKEETSDHENYAPCSLMSEEGSHFREPVKVPGIPGALERAVVLQKIKDGEKIPNCTEEVLKDTSLKRDTNTEKILLSVHPLISTYHLWISHDSVTGKNFHISTGKTIGNMAEQLEAFPLLKVSPPLRLKDLGVQDPCLVLLKEDNVGVYLMKNKLMPEMIQVYNCLTGETENVDVNKLAARTGDHRDDHSFVTTRTPKEAILVLIDTSSSMAEKCYGSVEIQKIHAVKELFENFATRSMAYDFHHVIGLVKFDSTVTTLHTFTETLEKFKEHVHTLEANGQTMLYDALKHGMLELEKVKREFPDCRLRILCLTDGLDVGSTNKPVPVAASLIKSNIILDSIILGNVQNNCLHGISIATGGCCFNPKTSKDGLKLFEIETVLSLEIRKPKNKADPSSITESLLTGFFATHGYDEFPEATLPSQMCSKVTVTESVLKKKILEAKDGRFMEKDRRIMEELKSLHCHPHPYFNVFPSESDFTFWKILMEGPPDTPYEKGVFELFCQFGSDYPVKPPTVRFVTRIYHCNINSVGRICHNIFDRNYNSLITMRDILDAVYGLLIVPEPQDPLDSILAEEFMTSQKVYEEQAKKHTEETAAQSLDVMEKKLVEPVTQFVPNHLICPLTKKIFVDPVKTRHGTVYERKAIEKYLKKSRYDPFATPNTMLRRTDLKPDHDMKKMVTEYRSNQIQETSV</sequence>